<evidence type="ECO:0000256" key="3">
    <source>
        <dbReference type="ARBA" id="ARBA00022801"/>
    </source>
</evidence>
<name>A0ABU0W5A2_9GAMM</name>
<keyword evidence="1" id="KW-1188">Viral release from host cell</keyword>
<organism evidence="5 6">
    <name type="scientific">Natronospira bacteriovora</name>
    <dbReference type="NCBI Taxonomy" id="3069753"/>
    <lineage>
        <taxon>Bacteria</taxon>
        <taxon>Pseudomonadati</taxon>
        <taxon>Pseudomonadota</taxon>
        <taxon>Gammaproteobacteria</taxon>
        <taxon>Natronospirales</taxon>
        <taxon>Natronospiraceae</taxon>
        <taxon>Natronospira</taxon>
    </lineage>
</organism>
<dbReference type="EMBL" id="JAVDDT010000002">
    <property type="protein sequence ID" value="MDQ2069202.1"/>
    <property type="molecule type" value="Genomic_DNA"/>
</dbReference>
<dbReference type="GO" id="GO:0008233">
    <property type="term" value="F:peptidase activity"/>
    <property type="evidence" value="ECO:0007669"/>
    <property type="project" value="UniProtKB-KW"/>
</dbReference>
<dbReference type="RefSeq" id="WP_306727689.1">
    <property type="nucleotide sequence ID" value="NZ_JAVDDT010000002.1"/>
</dbReference>
<dbReference type="GO" id="GO:0006508">
    <property type="term" value="P:proteolysis"/>
    <property type="evidence" value="ECO:0007669"/>
    <property type="project" value="UniProtKB-KW"/>
</dbReference>
<dbReference type="Pfam" id="PF04586">
    <property type="entry name" value="Peptidase_S78"/>
    <property type="match status" value="1"/>
</dbReference>
<dbReference type="InterPro" id="IPR054613">
    <property type="entry name" value="Peptidase_S78_dom"/>
</dbReference>
<dbReference type="InterPro" id="IPR006433">
    <property type="entry name" value="Prohead_protease"/>
</dbReference>
<keyword evidence="6" id="KW-1185">Reference proteome</keyword>
<evidence type="ECO:0000256" key="1">
    <source>
        <dbReference type="ARBA" id="ARBA00022612"/>
    </source>
</evidence>
<comment type="caution">
    <text evidence="5">The sequence shown here is derived from an EMBL/GenBank/DDBJ whole genome shotgun (WGS) entry which is preliminary data.</text>
</comment>
<dbReference type="NCBIfam" id="TIGR01543">
    <property type="entry name" value="proheadase_HK97"/>
    <property type="match status" value="1"/>
</dbReference>
<evidence type="ECO:0000256" key="2">
    <source>
        <dbReference type="ARBA" id="ARBA00022670"/>
    </source>
</evidence>
<evidence type="ECO:0000313" key="5">
    <source>
        <dbReference type="EMBL" id="MDQ2069202.1"/>
    </source>
</evidence>
<reference evidence="5 6" key="1">
    <citation type="submission" date="2023-08" db="EMBL/GenBank/DDBJ databases">
        <title>Whole-genome sequencing of halo(alkali)philic microorganisms from hypersaline lakes.</title>
        <authorList>
            <person name="Sorokin D.Y."/>
            <person name="Abbas B."/>
            <person name="Merkel A.Y."/>
        </authorList>
    </citation>
    <scope>NUCLEOTIDE SEQUENCE [LARGE SCALE GENOMIC DNA]</scope>
    <source>
        <strain evidence="5 6">AB-CW4</strain>
    </source>
</reference>
<protein>
    <submittedName>
        <fullName evidence="5">HK97 family phage prohead protease</fullName>
    </submittedName>
</protein>
<keyword evidence="2 5" id="KW-0645">Protease</keyword>
<evidence type="ECO:0000259" key="4">
    <source>
        <dbReference type="Pfam" id="PF04586"/>
    </source>
</evidence>
<gene>
    <name evidence="5" type="ORF">RBH19_04895</name>
</gene>
<sequence length="174" mass="18914">MKIQGYAAVFNSLSADLGGFREQIMPGAFTRTLTGGTEVLAFHHHDYSQVLGRTGNGSLHLSENSRGLHFTLELPDTTLGRDTYALVNRRDLGAMSFGFAVPNSKGESWKETDKGLIRSLHAVNLLEISTTSIPAYPATVVKGALAPKTNHARSLRRRMKARQLDSIAAHLQAA</sequence>
<evidence type="ECO:0000313" key="6">
    <source>
        <dbReference type="Proteomes" id="UP001239019"/>
    </source>
</evidence>
<keyword evidence="3" id="KW-0378">Hydrolase</keyword>
<accession>A0ABU0W5A2</accession>
<dbReference type="Proteomes" id="UP001239019">
    <property type="component" value="Unassembled WGS sequence"/>
</dbReference>
<proteinExistence type="predicted"/>
<feature type="domain" description="Prohead serine protease" evidence="4">
    <location>
        <begin position="2"/>
        <end position="142"/>
    </location>
</feature>